<dbReference type="AlphaFoldDB" id="A0A1M5AYK6"/>
<dbReference type="InterPro" id="IPR016540">
    <property type="entry name" value="UCP008459"/>
</dbReference>
<dbReference type="Pfam" id="PF13840">
    <property type="entry name" value="ACT_7"/>
    <property type="match status" value="1"/>
</dbReference>
<dbReference type="InterPro" id="IPR045865">
    <property type="entry name" value="ACT-like_dom_sf"/>
</dbReference>
<dbReference type="PANTHER" id="PTHR31131">
    <property type="entry name" value="CHROMOSOME 1, WHOLE GENOME SHOTGUN SEQUENCE"/>
    <property type="match status" value="1"/>
</dbReference>
<dbReference type="InterPro" id="IPR051719">
    <property type="entry name" value="CASTOR_mTORC1"/>
</dbReference>
<reference evidence="3 4" key="1">
    <citation type="submission" date="2016-11" db="EMBL/GenBank/DDBJ databases">
        <authorList>
            <person name="Jaros S."/>
            <person name="Januszkiewicz K."/>
            <person name="Wedrychowicz H."/>
        </authorList>
    </citation>
    <scope>NUCLEOTIDE SEQUENCE [LARGE SCALE GENOMIC DNA]</scope>
    <source>
        <strain evidence="3 4">DSM 44523</strain>
    </source>
</reference>
<dbReference type="InterPro" id="IPR049447">
    <property type="entry name" value="A9CJY8-like_N"/>
</dbReference>
<evidence type="ECO:0000313" key="4">
    <source>
        <dbReference type="Proteomes" id="UP000184501"/>
    </source>
</evidence>
<dbReference type="SUPFAM" id="SSF55021">
    <property type="entry name" value="ACT-like"/>
    <property type="match status" value="2"/>
</dbReference>
<name>A0A1M5AYK6_STRHI</name>
<proteinExistence type="predicted"/>
<sequence>MSEEGAGPVGEAGLTLDVLPGRHVVARLAPDHPVPAGVWGAVGLVSVTRSPDELSVVCPEGHAPAGARVEGDWRVLTVRGPLDFALTGILANLSGALADAGVALFAVSTFDTDHVLVREKDLATAVAALRSAGHTVHEQA</sequence>
<keyword evidence="4" id="KW-1185">Reference proteome</keyword>
<evidence type="ECO:0000259" key="2">
    <source>
        <dbReference type="Pfam" id="PF21631"/>
    </source>
</evidence>
<accession>A0A1M5AYK6</accession>
<dbReference type="RefSeq" id="WP_234995649.1">
    <property type="nucleotide sequence ID" value="NZ_FQVN01000003.1"/>
</dbReference>
<gene>
    <name evidence="3" type="ORF">SAMN05444320_103303</name>
</gene>
<dbReference type="CDD" id="cd04868">
    <property type="entry name" value="ACT_AK-like"/>
    <property type="match status" value="1"/>
</dbReference>
<dbReference type="STRING" id="2017.SAMN05444320_103303"/>
<feature type="domain" description="CASTOR ACT" evidence="1">
    <location>
        <begin position="69"/>
        <end position="131"/>
    </location>
</feature>
<evidence type="ECO:0000259" key="1">
    <source>
        <dbReference type="Pfam" id="PF13840"/>
    </source>
</evidence>
<dbReference type="PIRSF" id="PIRSF008459">
    <property type="entry name" value="UCP008459"/>
    <property type="match status" value="1"/>
</dbReference>
<feature type="domain" description="A9CJY8-like N-terminal" evidence="2">
    <location>
        <begin position="22"/>
        <end position="64"/>
    </location>
</feature>
<dbReference type="Gene3D" id="3.30.2130.10">
    <property type="entry name" value="VC0802-like"/>
    <property type="match status" value="1"/>
</dbReference>
<dbReference type="EMBL" id="FQVN01000003">
    <property type="protein sequence ID" value="SHF34992.1"/>
    <property type="molecule type" value="Genomic_DNA"/>
</dbReference>
<evidence type="ECO:0000313" key="3">
    <source>
        <dbReference type="EMBL" id="SHF34992.1"/>
    </source>
</evidence>
<dbReference type="PANTHER" id="PTHR31131:SF6">
    <property type="entry name" value="CASTOR ACT DOMAIN-CONTAINING PROTEIN"/>
    <property type="match status" value="1"/>
</dbReference>
<protein>
    <submittedName>
        <fullName evidence="3">Uncharacterized protein</fullName>
    </submittedName>
</protein>
<dbReference type="Pfam" id="PF21631">
    <property type="entry name" value="A9CJY8-like_N"/>
    <property type="match status" value="1"/>
</dbReference>
<organism evidence="3 4">
    <name type="scientific">Streptoalloteichus hindustanus</name>
    <dbReference type="NCBI Taxonomy" id="2017"/>
    <lineage>
        <taxon>Bacteria</taxon>
        <taxon>Bacillati</taxon>
        <taxon>Actinomycetota</taxon>
        <taxon>Actinomycetes</taxon>
        <taxon>Pseudonocardiales</taxon>
        <taxon>Pseudonocardiaceae</taxon>
        <taxon>Streptoalloteichus</taxon>
    </lineage>
</organism>
<dbReference type="Proteomes" id="UP000184501">
    <property type="component" value="Unassembled WGS sequence"/>
</dbReference>
<dbReference type="InterPro" id="IPR027795">
    <property type="entry name" value="CASTOR_ACT_dom"/>
</dbReference>